<dbReference type="SUPFAM" id="SSF54928">
    <property type="entry name" value="RNA-binding domain, RBD"/>
    <property type="match status" value="1"/>
</dbReference>
<evidence type="ECO:0000259" key="8">
    <source>
        <dbReference type="PROSITE" id="PS50102"/>
    </source>
</evidence>
<feature type="region of interest" description="Disordered" evidence="7">
    <location>
        <begin position="799"/>
        <end position="819"/>
    </location>
</feature>
<dbReference type="Pfam" id="PF23085">
    <property type="entry name" value="RRM_PARP14_3"/>
    <property type="match status" value="1"/>
</dbReference>
<keyword evidence="11" id="KW-1185">Reference proteome</keyword>
<dbReference type="InterPro" id="IPR039398">
    <property type="entry name" value="Deltex_fam"/>
</dbReference>
<feature type="compositionally biased region" description="Basic and acidic residues" evidence="7">
    <location>
        <begin position="1048"/>
        <end position="1062"/>
    </location>
</feature>
<dbReference type="InterPro" id="IPR043472">
    <property type="entry name" value="Macro_dom-like"/>
</dbReference>
<dbReference type="Pfam" id="PF01661">
    <property type="entry name" value="Macro"/>
    <property type="match status" value="2"/>
</dbReference>
<dbReference type="GO" id="GO:0007219">
    <property type="term" value="P:Notch signaling pathway"/>
    <property type="evidence" value="ECO:0007669"/>
    <property type="project" value="InterPro"/>
</dbReference>
<dbReference type="GO" id="GO:0003723">
    <property type="term" value="F:RNA binding"/>
    <property type="evidence" value="ECO:0007669"/>
    <property type="project" value="UniProtKB-UniRule"/>
</dbReference>
<organism evidence="10 11">
    <name type="scientific">Pocillopora damicornis</name>
    <name type="common">Cauliflower coral</name>
    <name type="synonym">Millepora damicornis</name>
    <dbReference type="NCBI Taxonomy" id="46731"/>
    <lineage>
        <taxon>Eukaryota</taxon>
        <taxon>Metazoa</taxon>
        <taxon>Cnidaria</taxon>
        <taxon>Anthozoa</taxon>
        <taxon>Hexacorallia</taxon>
        <taxon>Scleractinia</taxon>
        <taxon>Astrocoeniina</taxon>
        <taxon>Pocilloporidae</taxon>
        <taxon>Pocillopora</taxon>
    </lineage>
</organism>
<evidence type="ECO:0000256" key="1">
    <source>
        <dbReference type="ARBA" id="ARBA00000900"/>
    </source>
</evidence>
<evidence type="ECO:0000256" key="7">
    <source>
        <dbReference type="SAM" id="MobiDB-lite"/>
    </source>
</evidence>
<dbReference type="InterPro" id="IPR000504">
    <property type="entry name" value="RRM_dom"/>
</dbReference>
<feature type="region of interest" description="Disordered" evidence="7">
    <location>
        <begin position="1022"/>
        <end position="1081"/>
    </location>
</feature>
<evidence type="ECO:0000313" key="10">
    <source>
        <dbReference type="EMBL" id="RMX44153.1"/>
    </source>
</evidence>
<feature type="compositionally biased region" description="Polar residues" evidence="7">
    <location>
        <begin position="1022"/>
        <end position="1033"/>
    </location>
</feature>
<feature type="compositionally biased region" description="Polar residues" evidence="7">
    <location>
        <begin position="1433"/>
        <end position="1466"/>
    </location>
</feature>
<dbReference type="GO" id="GO:0016567">
    <property type="term" value="P:protein ubiquitination"/>
    <property type="evidence" value="ECO:0007669"/>
    <property type="project" value="InterPro"/>
</dbReference>
<dbReference type="CDD" id="cd09633">
    <property type="entry name" value="Deltex_C"/>
    <property type="match status" value="1"/>
</dbReference>
<evidence type="ECO:0000256" key="3">
    <source>
        <dbReference type="ARBA" id="ARBA00012483"/>
    </source>
</evidence>
<comment type="pathway">
    <text evidence="2">Protein modification; protein ubiquitination.</text>
</comment>
<dbReference type="InterPro" id="IPR039399">
    <property type="entry name" value="Deltex_C_sf"/>
</dbReference>
<dbReference type="InterPro" id="IPR012677">
    <property type="entry name" value="Nucleotide-bd_a/b_plait_sf"/>
</dbReference>
<dbReference type="EC" id="2.3.2.27" evidence="3"/>
<feature type="compositionally biased region" description="Basic and acidic residues" evidence="7">
    <location>
        <begin position="1120"/>
        <end position="1135"/>
    </location>
</feature>
<dbReference type="GO" id="GO:0061630">
    <property type="term" value="F:ubiquitin protein ligase activity"/>
    <property type="evidence" value="ECO:0007669"/>
    <property type="project" value="UniProtKB-EC"/>
</dbReference>
<feature type="compositionally biased region" description="Polar residues" evidence="7">
    <location>
        <begin position="1492"/>
        <end position="1501"/>
    </location>
</feature>
<feature type="compositionally biased region" description="Basic residues" evidence="7">
    <location>
        <begin position="807"/>
        <end position="817"/>
    </location>
</feature>
<evidence type="ECO:0000313" key="11">
    <source>
        <dbReference type="Proteomes" id="UP000275408"/>
    </source>
</evidence>
<dbReference type="InterPro" id="IPR035979">
    <property type="entry name" value="RBD_domain_sf"/>
</dbReference>
<evidence type="ECO:0000256" key="4">
    <source>
        <dbReference type="ARBA" id="ARBA00022679"/>
    </source>
</evidence>
<dbReference type="InterPro" id="IPR002589">
    <property type="entry name" value="Macro_dom"/>
</dbReference>
<feature type="region of interest" description="Disordered" evidence="7">
    <location>
        <begin position="444"/>
        <end position="521"/>
    </location>
</feature>
<dbReference type="InterPro" id="IPR039396">
    <property type="entry name" value="Deltex_C"/>
</dbReference>
<feature type="compositionally biased region" description="Polar residues" evidence="7">
    <location>
        <begin position="1390"/>
        <end position="1399"/>
    </location>
</feature>
<reference evidence="10 11" key="1">
    <citation type="journal article" date="2018" name="Sci. Rep.">
        <title>Comparative analysis of the Pocillopora damicornis genome highlights role of immune system in coral evolution.</title>
        <authorList>
            <person name="Cunning R."/>
            <person name="Bay R.A."/>
            <person name="Gillette P."/>
            <person name="Baker A.C."/>
            <person name="Traylor-Knowles N."/>
        </authorList>
    </citation>
    <scope>NUCLEOTIDE SEQUENCE [LARGE SCALE GENOMIC DNA]</scope>
    <source>
        <strain evidence="10">RSMAS</strain>
        <tissue evidence="10">Whole animal</tissue>
    </source>
</reference>
<protein>
    <recommendedName>
        <fullName evidence="3">RING-type E3 ubiquitin transferase</fullName>
        <ecNumber evidence="3">2.3.2.27</ecNumber>
    </recommendedName>
</protein>
<feature type="compositionally biased region" description="Basic and acidic residues" evidence="7">
    <location>
        <begin position="1524"/>
        <end position="1541"/>
    </location>
</feature>
<feature type="domain" description="Macro" evidence="9">
    <location>
        <begin position="246"/>
        <end position="434"/>
    </location>
</feature>
<accession>A0A3M6TRV7</accession>
<comment type="caution">
    <text evidence="10">The sequence shown here is derived from an EMBL/GenBank/DDBJ whole genome shotgun (WGS) entry which is preliminary data.</text>
</comment>
<dbReference type="Gene3D" id="3.30.390.130">
    <property type="match status" value="1"/>
</dbReference>
<dbReference type="EMBL" id="RCHS01003049">
    <property type="protein sequence ID" value="RMX44153.1"/>
    <property type="molecule type" value="Genomic_DNA"/>
</dbReference>
<sequence length="1747" mass="194211">KEETDIDFHDARKFQQVKKSGDLRSQYLENFQRDFRSLLPDGFHKTKKVAKVSDATSNEADETGETGPGKGSGTGVNFEDQECADMKPQQYETTEEFFRLFVNAHDKELQEIEHDYEIKVHRVATDNKVTVEPTKHCSTEKFFEGCEAFITLYQNVHKCMKLVEFAPRDQQSPVRVRQRIRTVGKAQPLSIEICKDQKHWKVYGEEIFVEKFLTDLQKEDLIDRTAQEAGAWCRDGTDEDDENFGNEDQLEHILGSVKLSVIKGDITDQNVDVIVNAANNRLSHGAGVAGAIIDKGGYGIQKESDNYISRYGPVNDGEVAVTGPGKLTCKKIIHAVGPVWRRSDEEKCKRALKMACSKSLTAAASNRKCKSIAFPAISSGLFGMPKEVSAKVMFEAVKEYITRDPSKAILTDIRFVIIDDPTVKVFKKEFIEFFQIQKDQSLAAGTMTSKPPRSKRGKKKEKSETNDVSDPLTSHSDSSSKTFSDAVTGNRRGDAHNGRGPRVGPSEEMNHHPESVKSQLGHLSVEKLARTVVISNIPREITKDEIHIYFQKSKHGGGEVDDIWIVKDEEAVIVFENPEESLLEMMKEKVDVSWQSKGHNGFVLLGSINQLEFAHRYLQEFFLRRPYLLFKEERMVQGEDTVKARQNSPENFEQAKKDSQKIVEECTFEVEPKFMKLFKRVHKEKLEQIERESHLKIVWAENEARVKIKPTPLTKETHYQEGCNAFIDLYQTVHQSMKRQVVDIEDIHDDEKIKESIAFVESKHPVVIEKVEGLLIVYSEEIHLKSSVKALKKMLGMSKIRGDNPRHGQRNIRHSSHHHEQPLPIITKILQQTLTNNVRLSLYQGDITDEQVHAIVNPANAWLQHSQGVGGAIVKKGGSQIMHESQYIMSHRNVPLQPGEAVYTGSGKMACHYIIHTVGPDWSAYADKSVAVTFLRVACINCLRLAVRLQLSSIAIPAISSGNCGMPKEVCAGAIFRAIDEFSTSIDAECSTLRDIRVVIIDTETAEVFRGEFINHYYSKQKTQNQMATQRGPSSEEGESSFSTNRGRGIDDELPNEKRKSTQDNFTGSMRRQHGDNSHQRVEEQHRHTFEESNLKAAEWTLADGVETQNVGSGMNVNTHTEEGRDTDERYEKTARSSVKSVPGRGVLAPSFSRKGDGVTKGASVEGVMSYKPTRPIKHPPGLSATEDGLDIAKKLMGGENNEQFTEACDVKNVNRPDPNKRNTNEEEGKPPDKSEDGNELVYLCNDLSEPSASGPVHSNSMGYTPTRAINHPPGLSATEDGHNIAKKLMEVENNEQFTEACDVKNVNRPDANEQNKNEEEDKPPDKSEEGNELVYPCNNLSEPSASGPVHSNSTAPKTIQMPLEITPDPTNASASGKVNAPNDVPLSAAGTTQGPGQNTRKEKEPGVSSREASPPERDEDQSERDVKIPLEITSNPTNASASGKVNAPTDVSSSGAGATQGPGQNTRKEKEPGVSLRETERAIQIALEITSDPTNASASGKVNAPIDVPSSAAGITQGPGQNTRKEKEPRVSSREESPPERDEDQSQGSQATKRGDHSVESLCSVCHNSCQELVEPLKCGHTFCQSCFHHPSSDVFVCGNQWCVCERSQPIGTMSWGTEKQPLRGYDDCYTIAVTYNFPSGIQGWQHPAQGQPYRGRYFTAYLPNNSEGQKVCQLLKRAFDAQLLFTIGKYQVTGEENQIVCKDIAHKINRSGGPANHGYPDSTYLDQVKEQLAKIGIVDDANLQV</sequence>
<feature type="compositionally biased region" description="Polar residues" evidence="7">
    <location>
        <begin position="1109"/>
        <end position="1119"/>
    </location>
</feature>
<keyword evidence="6" id="KW-0694">RNA-binding</keyword>
<dbReference type="Gene3D" id="3.30.70.330">
    <property type="match status" value="1"/>
</dbReference>
<feature type="compositionally biased region" description="Basic and acidic residues" evidence="7">
    <location>
        <begin position="1467"/>
        <end position="1482"/>
    </location>
</feature>
<feature type="region of interest" description="Disordered" evidence="7">
    <location>
        <begin position="48"/>
        <end position="79"/>
    </location>
</feature>
<feature type="non-terminal residue" evidence="10">
    <location>
        <position position="1"/>
    </location>
</feature>
<evidence type="ECO:0000256" key="6">
    <source>
        <dbReference type="PROSITE-ProRule" id="PRU00176"/>
    </source>
</evidence>
<dbReference type="SMART" id="SM00506">
    <property type="entry name" value="A1pp"/>
    <property type="match status" value="2"/>
</dbReference>
<feature type="region of interest" description="Disordered" evidence="7">
    <location>
        <begin position="1205"/>
        <end position="1281"/>
    </location>
</feature>
<dbReference type="CDD" id="cd02907">
    <property type="entry name" value="Macro_Af1521_BAL-like"/>
    <property type="match status" value="2"/>
</dbReference>
<dbReference type="GO" id="GO:0046872">
    <property type="term" value="F:metal ion binding"/>
    <property type="evidence" value="ECO:0007669"/>
    <property type="project" value="UniProtKB-KW"/>
</dbReference>
<feature type="region of interest" description="Disordered" evidence="7">
    <location>
        <begin position="1109"/>
        <end position="1161"/>
    </location>
</feature>
<feature type="region of interest" description="Disordered" evidence="7">
    <location>
        <begin position="1297"/>
        <end position="1556"/>
    </location>
</feature>
<name>A0A3M6TRV7_POCDA</name>
<feature type="compositionally biased region" description="Polar residues" evidence="7">
    <location>
        <begin position="1249"/>
        <end position="1264"/>
    </location>
</feature>
<evidence type="ECO:0000259" key="9">
    <source>
        <dbReference type="PROSITE" id="PS51154"/>
    </source>
</evidence>
<feature type="compositionally biased region" description="Low complexity" evidence="7">
    <location>
        <begin position="469"/>
        <end position="485"/>
    </location>
</feature>
<dbReference type="PANTHER" id="PTHR12622">
    <property type="entry name" value="DELTEX-RELATED"/>
    <property type="match status" value="1"/>
</dbReference>
<feature type="compositionally biased region" description="Polar residues" evidence="7">
    <location>
        <begin position="1339"/>
        <end position="1358"/>
    </location>
</feature>
<dbReference type="Pfam" id="PF18102">
    <property type="entry name" value="DTC"/>
    <property type="match status" value="1"/>
</dbReference>
<keyword evidence="5" id="KW-0479">Metal-binding</keyword>
<feature type="domain" description="Macro" evidence="9">
    <location>
        <begin position="827"/>
        <end position="1017"/>
    </location>
</feature>
<comment type="catalytic activity">
    <reaction evidence="1">
        <text>S-ubiquitinyl-[E2 ubiquitin-conjugating enzyme]-L-cysteine + [acceptor protein]-L-lysine = [E2 ubiquitin-conjugating enzyme]-L-cysteine + N(6)-ubiquitinyl-[acceptor protein]-L-lysine.</text>
        <dbReference type="EC" id="2.3.2.27"/>
    </reaction>
</comment>
<evidence type="ECO:0000256" key="5">
    <source>
        <dbReference type="ARBA" id="ARBA00022723"/>
    </source>
</evidence>
<dbReference type="OrthoDB" id="6133115at2759"/>
<gene>
    <name evidence="10" type="ORF">pdam_00002472</name>
</gene>
<dbReference type="PROSITE" id="PS51154">
    <property type="entry name" value="MACRO"/>
    <property type="match status" value="2"/>
</dbReference>
<dbReference type="SUPFAM" id="SSF52949">
    <property type="entry name" value="Macro domain-like"/>
    <property type="match status" value="2"/>
</dbReference>
<proteinExistence type="predicted"/>
<feature type="compositionally biased region" description="Basic and acidic residues" evidence="7">
    <location>
        <begin position="1302"/>
        <end position="1330"/>
    </location>
</feature>
<feature type="domain" description="RRM" evidence="8">
    <location>
        <begin position="530"/>
        <end position="616"/>
    </location>
</feature>
<dbReference type="Gene3D" id="3.40.220.10">
    <property type="entry name" value="Leucine Aminopeptidase, subunit E, domain 1"/>
    <property type="match status" value="2"/>
</dbReference>
<evidence type="ECO:0000256" key="2">
    <source>
        <dbReference type="ARBA" id="ARBA00004906"/>
    </source>
</evidence>
<feature type="compositionally biased region" description="Basic and acidic residues" evidence="7">
    <location>
        <begin position="1209"/>
        <end position="1237"/>
    </location>
</feature>
<keyword evidence="4" id="KW-0808">Transferase</keyword>
<dbReference type="PROSITE" id="PS50102">
    <property type="entry name" value="RRM"/>
    <property type="match status" value="1"/>
</dbReference>
<dbReference type="Proteomes" id="UP000275408">
    <property type="component" value="Unassembled WGS sequence"/>
</dbReference>